<feature type="domain" description="Clr5" evidence="1">
    <location>
        <begin position="158"/>
        <end position="210"/>
    </location>
</feature>
<sequence>MGAQALLVPLSMQHQFPHGKVFDINHVDMEDPMPLEIQENQFFQAFDEAYNASLPHGTDLQPSLNNIGEGFNAVPLDFNDTAWTAGGPAYRSREPSLMADQAPGYPDSVGESSNNVPMLSDHASWVGSGLAYRSREPSMAAFQLAKPPINSSSNSPSNEDWEKIRPVFEKLYNTENRPLKEVRRMLQQDHGFHANDRMYKTRINSWGLHKNVKKAEKEDLLRQVRHGTRKDQLLRHGRPIIHRLQRYCKENNVPPELSKIILYQARNARSGSHSAVITPVDSARRDELSLLYNSSQPCPPIALRGSIRAAEEIMWEIQLYLRDYFETGPGALYYKAKPNIGAHQADPIQTVVRVRNEEAWDGIVDASILYEHIEDASWALQEGFVETAFRSLAGASALFKTVLQQEEPKLIACLIGILTILEKYRFTALQMIWNDILQMATVVLTDAHPINRMMHRLCTLTTAREKSHVWRAVTDALGESFRLLEDSSPLDDAHDTCLQGLRRLGVIDEAENYLDVVYSARNENVEQHTEYIEDKAYLLYRKGNYVEAEVQYKECLRLLEGAEQDILIEGAVSDSWVWSFCKRNSLRGLAFTFEEMGKIDDAKDMYGRALEFFATTVGPDNTETLTFGCRYEEFLTDHGFMEESRELRARWPCLLDRVEIPRI</sequence>
<dbReference type="InterPro" id="IPR011990">
    <property type="entry name" value="TPR-like_helical_dom_sf"/>
</dbReference>
<dbReference type="InterPro" id="IPR025676">
    <property type="entry name" value="Clr5_dom"/>
</dbReference>
<gene>
    <name evidence="2" type="ORF">GJ744_001830</name>
</gene>
<dbReference type="PANTHER" id="PTHR38788">
    <property type="entry name" value="CLR5 DOMAIN-CONTAINING PROTEIN"/>
    <property type="match status" value="1"/>
</dbReference>
<reference evidence="2" key="1">
    <citation type="submission" date="2020-02" db="EMBL/GenBank/DDBJ databases">
        <authorList>
            <person name="Palmer J.M."/>
        </authorList>
    </citation>
    <scope>NUCLEOTIDE SEQUENCE</scope>
    <source>
        <strain evidence="2">EPUS1.4</strain>
        <tissue evidence="2">Thallus</tissue>
    </source>
</reference>
<dbReference type="AlphaFoldDB" id="A0A8H7E7L7"/>
<evidence type="ECO:0000313" key="2">
    <source>
        <dbReference type="EMBL" id="KAF7512262.1"/>
    </source>
</evidence>
<dbReference type="Pfam" id="PF14420">
    <property type="entry name" value="Clr5"/>
    <property type="match status" value="1"/>
</dbReference>
<dbReference type="Gene3D" id="1.25.40.10">
    <property type="entry name" value="Tetratricopeptide repeat domain"/>
    <property type="match status" value="1"/>
</dbReference>
<evidence type="ECO:0000313" key="3">
    <source>
        <dbReference type="Proteomes" id="UP000606974"/>
    </source>
</evidence>
<dbReference type="Proteomes" id="UP000606974">
    <property type="component" value="Unassembled WGS sequence"/>
</dbReference>
<keyword evidence="3" id="KW-1185">Reference proteome</keyword>
<evidence type="ECO:0000259" key="1">
    <source>
        <dbReference type="Pfam" id="PF14420"/>
    </source>
</evidence>
<proteinExistence type="predicted"/>
<dbReference type="SUPFAM" id="SSF48452">
    <property type="entry name" value="TPR-like"/>
    <property type="match status" value="1"/>
</dbReference>
<name>A0A8H7E7L7_9EURO</name>
<dbReference type="OrthoDB" id="539213at2759"/>
<dbReference type="PANTHER" id="PTHR38788:SF3">
    <property type="entry name" value="CLR5 DOMAIN-CONTAINING PROTEIN"/>
    <property type="match status" value="1"/>
</dbReference>
<protein>
    <recommendedName>
        <fullName evidence="1">Clr5 domain-containing protein</fullName>
    </recommendedName>
</protein>
<organism evidence="2 3">
    <name type="scientific">Endocarpon pusillum</name>
    <dbReference type="NCBI Taxonomy" id="364733"/>
    <lineage>
        <taxon>Eukaryota</taxon>
        <taxon>Fungi</taxon>
        <taxon>Dikarya</taxon>
        <taxon>Ascomycota</taxon>
        <taxon>Pezizomycotina</taxon>
        <taxon>Eurotiomycetes</taxon>
        <taxon>Chaetothyriomycetidae</taxon>
        <taxon>Verrucariales</taxon>
        <taxon>Verrucariaceae</taxon>
        <taxon>Endocarpon</taxon>
    </lineage>
</organism>
<dbReference type="EMBL" id="JAACFV010000013">
    <property type="protein sequence ID" value="KAF7512262.1"/>
    <property type="molecule type" value="Genomic_DNA"/>
</dbReference>
<accession>A0A8H7E7L7</accession>
<comment type="caution">
    <text evidence="2">The sequence shown here is derived from an EMBL/GenBank/DDBJ whole genome shotgun (WGS) entry which is preliminary data.</text>
</comment>